<comment type="caution">
    <text evidence="2">The sequence shown here is derived from an EMBL/GenBank/DDBJ whole genome shotgun (WGS) entry which is preliminary data.</text>
</comment>
<gene>
    <name evidence="2" type="ORF">H7F16_13140</name>
</gene>
<dbReference type="RefSeq" id="WP_185798056.1">
    <property type="nucleotide sequence ID" value="NZ_JACLQD010000003.1"/>
</dbReference>
<feature type="compositionally biased region" description="Acidic residues" evidence="1">
    <location>
        <begin position="103"/>
        <end position="114"/>
    </location>
</feature>
<protein>
    <submittedName>
        <fullName evidence="2">Uncharacterized protein</fullName>
    </submittedName>
</protein>
<evidence type="ECO:0000313" key="2">
    <source>
        <dbReference type="EMBL" id="MBC2836458.1"/>
    </source>
</evidence>
<name>A0A842IBU4_9RHOB</name>
<organism evidence="2 3">
    <name type="scientific">Paragemmobacter straminiformis</name>
    <dbReference type="NCBI Taxonomy" id="2045119"/>
    <lineage>
        <taxon>Bacteria</taxon>
        <taxon>Pseudomonadati</taxon>
        <taxon>Pseudomonadota</taxon>
        <taxon>Alphaproteobacteria</taxon>
        <taxon>Rhodobacterales</taxon>
        <taxon>Paracoccaceae</taxon>
        <taxon>Paragemmobacter</taxon>
    </lineage>
</organism>
<keyword evidence="3" id="KW-1185">Reference proteome</keyword>
<reference evidence="2 3" key="1">
    <citation type="journal article" date="2017" name="Int. J. Syst. Evol. Microbiol.">
        <title>Gemmobacter straminiformis sp. nov., isolated from an artificial fountain.</title>
        <authorList>
            <person name="Kang J.Y."/>
            <person name="Kim M.J."/>
            <person name="Chun J."/>
            <person name="Son K.P."/>
            <person name="Jahng K.Y."/>
        </authorList>
    </citation>
    <scope>NUCLEOTIDE SEQUENCE [LARGE SCALE GENOMIC DNA]</scope>
    <source>
        <strain evidence="2 3">CAM-8</strain>
    </source>
</reference>
<feature type="region of interest" description="Disordered" evidence="1">
    <location>
        <begin position="103"/>
        <end position="129"/>
    </location>
</feature>
<dbReference type="Proteomes" id="UP000555411">
    <property type="component" value="Unassembled WGS sequence"/>
</dbReference>
<evidence type="ECO:0000313" key="3">
    <source>
        <dbReference type="Proteomes" id="UP000555411"/>
    </source>
</evidence>
<sequence>MRRAPVSFAYNAADKSEDDYLGFHRQKPPKVLGKEAKEEGAGPKYAFGTAQVEGKILSLTCERVVPGLAKKLKRYLKTQRIMLNVQILDETGAILESDIEELPDDPELFDDDDPAAAATPAAAAAPAADGAAPKGRVAKRVFLLERWKKIPGELSIELGALNKSIASKVPVEDPDDFCKGVEDWFGAILSEMQTDLTDAIDESINAGDDSFAAVGKVINGKFRPRIASDRLVQLFKKGSLLPGSPFEEAFEKAFAEIETGLRL</sequence>
<feature type="compositionally biased region" description="Low complexity" evidence="1">
    <location>
        <begin position="115"/>
        <end position="129"/>
    </location>
</feature>
<accession>A0A842IBU4</accession>
<dbReference type="AlphaFoldDB" id="A0A842IBU4"/>
<dbReference type="EMBL" id="JACLQD010000003">
    <property type="protein sequence ID" value="MBC2836458.1"/>
    <property type="molecule type" value="Genomic_DNA"/>
</dbReference>
<evidence type="ECO:0000256" key="1">
    <source>
        <dbReference type="SAM" id="MobiDB-lite"/>
    </source>
</evidence>
<proteinExistence type="predicted"/>